<dbReference type="Proteomes" id="UP000440578">
    <property type="component" value="Unassembled WGS sequence"/>
</dbReference>
<evidence type="ECO:0000313" key="4">
    <source>
        <dbReference type="Proteomes" id="UP000440578"/>
    </source>
</evidence>
<feature type="region of interest" description="Disordered" evidence="1">
    <location>
        <begin position="139"/>
        <end position="164"/>
    </location>
</feature>
<dbReference type="SUPFAM" id="SSF48726">
    <property type="entry name" value="Immunoglobulin"/>
    <property type="match status" value="1"/>
</dbReference>
<evidence type="ECO:0008006" key="5">
    <source>
        <dbReference type="Google" id="ProtNLM"/>
    </source>
</evidence>
<reference evidence="3 4" key="1">
    <citation type="submission" date="2019-07" db="EMBL/GenBank/DDBJ databases">
        <title>Draft genome assembly of a fouling barnacle, Amphibalanus amphitrite (Darwin, 1854): The first reference genome for Thecostraca.</title>
        <authorList>
            <person name="Kim W."/>
        </authorList>
    </citation>
    <scope>NUCLEOTIDE SEQUENCE [LARGE SCALE GENOMIC DNA]</scope>
    <source>
        <strain evidence="3">SNU_AA5</strain>
        <tissue evidence="3">Soma without cirri and trophi</tissue>
    </source>
</reference>
<dbReference type="Gene3D" id="2.60.40.10">
    <property type="entry name" value="Immunoglobulins"/>
    <property type="match status" value="1"/>
</dbReference>
<dbReference type="InterPro" id="IPR036179">
    <property type="entry name" value="Ig-like_dom_sf"/>
</dbReference>
<proteinExistence type="predicted"/>
<accession>A0A6A4WA38</accession>
<comment type="caution">
    <text evidence="3">The sequence shown here is derived from an EMBL/GenBank/DDBJ whole genome shotgun (WGS) entry which is preliminary data.</text>
</comment>
<feature type="compositionally biased region" description="Low complexity" evidence="1">
    <location>
        <begin position="147"/>
        <end position="157"/>
    </location>
</feature>
<name>A0A6A4WA38_AMPAM</name>
<protein>
    <recommendedName>
        <fullName evidence="5">Ig-like domain-containing protein</fullName>
    </recommendedName>
</protein>
<feature type="signal peptide" evidence="2">
    <location>
        <begin position="1"/>
        <end position="20"/>
    </location>
</feature>
<evidence type="ECO:0000256" key="1">
    <source>
        <dbReference type="SAM" id="MobiDB-lite"/>
    </source>
</evidence>
<dbReference type="InterPro" id="IPR013783">
    <property type="entry name" value="Ig-like_fold"/>
</dbReference>
<keyword evidence="4" id="KW-1185">Reference proteome</keyword>
<evidence type="ECO:0000256" key="2">
    <source>
        <dbReference type="SAM" id="SignalP"/>
    </source>
</evidence>
<sequence length="262" mass="28903">MFPSVTMVAILTVLSTLAAARRPARCVGGGDQLTVCVETPIQPRRYDNGGLYGAEYWRRKYGGGRGYGHTATRYDYRVQTKPLADTRVPALLDPIPIDYGFEGRTGYGAPSGHDGHVEYAGRARYAGGFRPVVVEQRTYHDEHHSQPRGARPAVRPPAARDRTSDVVWQKVGRPAYMNNPMTSVSGYPNLLNCPNTYVSSTPTNYGFNIAGPKTTLVIKNATAADYGVYRCYATKVSRQTPRQRTPVYMEVYYGPSGTSGRH</sequence>
<keyword evidence="2" id="KW-0732">Signal</keyword>
<dbReference type="AlphaFoldDB" id="A0A6A4WA38"/>
<feature type="chain" id="PRO_5025572497" description="Ig-like domain-containing protein" evidence="2">
    <location>
        <begin position="21"/>
        <end position="262"/>
    </location>
</feature>
<dbReference type="EMBL" id="VIIS01001332">
    <property type="protein sequence ID" value="KAF0299782.1"/>
    <property type="molecule type" value="Genomic_DNA"/>
</dbReference>
<evidence type="ECO:0000313" key="3">
    <source>
        <dbReference type="EMBL" id="KAF0299782.1"/>
    </source>
</evidence>
<organism evidence="3 4">
    <name type="scientific">Amphibalanus amphitrite</name>
    <name type="common">Striped barnacle</name>
    <name type="synonym">Balanus amphitrite</name>
    <dbReference type="NCBI Taxonomy" id="1232801"/>
    <lineage>
        <taxon>Eukaryota</taxon>
        <taxon>Metazoa</taxon>
        <taxon>Ecdysozoa</taxon>
        <taxon>Arthropoda</taxon>
        <taxon>Crustacea</taxon>
        <taxon>Multicrustacea</taxon>
        <taxon>Cirripedia</taxon>
        <taxon>Thoracica</taxon>
        <taxon>Thoracicalcarea</taxon>
        <taxon>Balanomorpha</taxon>
        <taxon>Balanoidea</taxon>
        <taxon>Balanidae</taxon>
        <taxon>Amphibalaninae</taxon>
        <taxon>Amphibalanus</taxon>
    </lineage>
</organism>
<gene>
    <name evidence="3" type="ORF">FJT64_027567</name>
</gene>